<accession>A0A7Z0MND6</accession>
<evidence type="ECO:0000313" key="2">
    <source>
        <dbReference type="EMBL" id="NYT46632.1"/>
    </source>
</evidence>
<feature type="domain" description="Transposase IS4-like" evidence="1">
    <location>
        <begin position="28"/>
        <end position="257"/>
    </location>
</feature>
<dbReference type="AlphaFoldDB" id="A0A7Z0MND6"/>
<dbReference type="EMBL" id="JACCHS010000021">
    <property type="protein sequence ID" value="NYT46632.1"/>
    <property type="molecule type" value="Genomic_DNA"/>
</dbReference>
<reference evidence="2 3" key="1">
    <citation type="submission" date="2020-05" db="EMBL/GenBank/DDBJ databases">
        <title>Horizontal transmission and recombination maintain forever young bacterial symbiont genomes.</title>
        <authorList>
            <person name="Russell S.L."/>
            <person name="Pepper-Tunick E."/>
            <person name="Svedberg J."/>
            <person name="Byrne A."/>
            <person name="Ruelas Castillo J."/>
            <person name="Vollmers C."/>
            <person name="Beinart R.A."/>
            <person name="Corbett-Detig R."/>
        </authorList>
    </citation>
    <scope>NUCLEOTIDE SEQUENCE [LARGE SCALE GENOMIC DNA]</scope>
    <source>
        <strain evidence="2">4727-3</strain>
    </source>
</reference>
<name>A0A7Z0MND6_9GAMM</name>
<dbReference type="GO" id="GO:0004803">
    <property type="term" value="F:transposase activity"/>
    <property type="evidence" value="ECO:0007669"/>
    <property type="project" value="InterPro"/>
</dbReference>
<proteinExistence type="predicted"/>
<dbReference type="InterPro" id="IPR012337">
    <property type="entry name" value="RNaseH-like_sf"/>
</dbReference>
<dbReference type="Pfam" id="PF01609">
    <property type="entry name" value="DDE_Tnp_1"/>
    <property type="match status" value="1"/>
</dbReference>
<evidence type="ECO:0000313" key="3">
    <source>
        <dbReference type="Proteomes" id="UP000537890"/>
    </source>
</evidence>
<dbReference type="PANTHER" id="PTHR37529:SF1">
    <property type="entry name" value="TRANSPOSASE INSG FOR INSERTION SEQUENCE ELEMENT IS4-RELATED"/>
    <property type="match status" value="1"/>
</dbReference>
<comment type="caution">
    <text evidence="2">The sequence shown here is derived from an EMBL/GenBank/DDBJ whole genome shotgun (WGS) entry which is preliminary data.</text>
</comment>
<dbReference type="GO" id="GO:0006313">
    <property type="term" value="P:DNA transposition"/>
    <property type="evidence" value="ECO:0007669"/>
    <property type="project" value="InterPro"/>
</dbReference>
<dbReference type="GO" id="GO:0003677">
    <property type="term" value="F:DNA binding"/>
    <property type="evidence" value="ECO:0007669"/>
    <property type="project" value="InterPro"/>
</dbReference>
<evidence type="ECO:0000259" key="1">
    <source>
        <dbReference type="Pfam" id="PF01609"/>
    </source>
</evidence>
<dbReference type="SUPFAM" id="SSF53098">
    <property type="entry name" value="Ribonuclease H-like"/>
    <property type="match status" value="1"/>
</dbReference>
<gene>
    <name evidence="2" type="ORF">H0A75_02100</name>
</gene>
<dbReference type="InterPro" id="IPR047952">
    <property type="entry name" value="Transpos_IS4"/>
</dbReference>
<organism evidence="2 3">
    <name type="scientific">Candidatus Methanofishera endochildressiae</name>
    <dbReference type="NCBI Taxonomy" id="2738884"/>
    <lineage>
        <taxon>Bacteria</taxon>
        <taxon>Pseudomonadati</taxon>
        <taxon>Pseudomonadota</taxon>
        <taxon>Gammaproteobacteria</taxon>
        <taxon>Candidatus Methanofishera</taxon>
    </lineage>
</organism>
<dbReference type="PANTHER" id="PTHR37529">
    <property type="entry name" value="TRANSPOSASE INSG FOR INSERTION SEQUENCE ELEMENT IS4-RELATED"/>
    <property type="match status" value="1"/>
</dbReference>
<dbReference type="Proteomes" id="UP000537890">
    <property type="component" value="Unassembled WGS sequence"/>
</dbReference>
<sequence>MADQRETRGLNFPGEKLHQRAHKTWLWKGHNTLLTDGTTVLMPDTPENQADYPQQSNQKPGLGFPIARIVGLISLSVGSVVSYSMGPYQGKGSGETSLFSRVIDAIAENDLLLADRYYCTWAIIALMIQQGSHMLVQNHAQRKPDFRRGKKLGAKDHLIEWEKPKRKPAWITQEDYDALPSAIVFREFYVKGCVYVTTLMDAKKYPKKELAGLYTQRWIIELDFRSLKTHMKMDMLRCKSPGMVRKEVAVNLLAYNLIRASIARAAKVKIQIPRKISFMTTVQIFNEGILQLIVLSGKLLKDAIDGLLSAIASIPISRQKRKKGTRDKIAQKTPMPLKAKEIALGNY</sequence>
<protein>
    <submittedName>
        <fullName evidence="2">IS4 family transposase</fullName>
    </submittedName>
</protein>
<dbReference type="NCBIfam" id="NF033592">
    <property type="entry name" value="transpos_IS4_1"/>
    <property type="match status" value="1"/>
</dbReference>
<dbReference type="InterPro" id="IPR002559">
    <property type="entry name" value="Transposase_11"/>
</dbReference>